<dbReference type="Proteomes" id="UP000060487">
    <property type="component" value="Unassembled WGS sequence"/>
</dbReference>
<sequence length="346" mass="37052">MTYNQNAFFGSGILYIDTLAADGTRTGELHVGNTEVFQIEAAKSNKKELKSSMPGNFGQTLASVVIDTSQGVKFTLRDIKRKNLVLALFGEDSDIAQTAATVTDEAVVAAIGKYKKLEKRSLKQSPAPVVLSGDKTVTAADISFTAATKTIASAGGDFLSAGFAAGQKILISDTVDNNGVKTIATVAQHTITVTETLTDEAAGSAALTVQYTANTDYEIDYAVGRIIALETGGITETETLTISYQADDYSAYKVKANTMTQRDVFIRFVGVNIVDKKPVEVVVYKVTLEPTAALDWLANDYAKLDMSGQIMVTPEGTWEVIMGYTKRQIEGFVKAASELRGGCPLF</sequence>
<dbReference type="RefSeq" id="WP_085053657.1">
    <property type="nucleotide sequence ID" value="NZ_LNQR01000123.1"/>
</dbReference>
<keyword evidence="2" id="KW-1185">Reference proteome</keyword>
<accession>A0ABR5SCH1</accession>
<evidence type="ECO:0000313" key="2">
    <source>
        <dbReference type="Proteomes" id="UP000060487"/>
    </source>
</evidence>
<dbReference type="EMBL" id="LNQR01000123">
    <property type="protein sequence ID" value="KWT77352.1"/>
    <property type="molecule type" value="Genomic_DNA"/>
</dbReference>
<name>A0ABR5SCH1_9BACT</name>
<gene>
    <name evidence="1" type="ORF">ASN18_3047</name>
</gene>
<protein>
    <submittedName>
        <fullName evidence="1">Uncharacterized protein</fullName>
    </submittedName>
</protein>
<evidence type="ECO:0000313" key="1">
    <source>
        <dbReference type="EMBL" id="KWT77352.1"/>
    </source>
</evidence>
<proteinExistence type="predicted"/>
<organism evidence="1 2">
    <name type="scientific">Candidatus Magnetominusculus xianensis</name>
    <dbReference type="NCBI Taxonomy" id="1748249"/>
    <lineage>
        <taxon>Bacteria</taxon>
        <taxon>Pseudomonadati</taxon>
        <taxon>Nitrospirota</taxon>
        <taxon>Nitrospiria</taxon>
        <taxon>Nitrospirales</taxon>
        <taxon>Nitrospiraceae</taxon>
        <taxon>Candidatus Magnetominusculus</taxon>
    </lineage>
</organism>
<comment type="caution">
    <text evidence="1">The sequence shown here is derived from an EMBL/GenBank/DDBJ whole genome shotgun (WGS) entry which is preliminary data.</text>
</comment>
<reference evidence="1 2" key="1">
    <citation type="submission" date="2015-11" db="EMBL/GenBank/DDBJ databases">
        <authorList>
            <person name="Lin W."/>
        </authorList>
    </citation>
    <scope>NUCLEOTIDE SEQUENCE [LARGE SCALE GENOMIC DNA]</scope>
    <source>
        <strain evidence="1 2">HCH-1</strain>
    </source>
</reference>